<keyword evidence="3 4" id="KW-0378">Hydrolase</keyword>
<comment type="similarity">
    <text evidence="2 4">Belongs to the Nudix hydrolase family.</text>
</comment>
<gene>
    <name evidence="6" type="ORF">Ato02nite_067420</name>
</gene>
<dbReference type="PANTHER" id="PTHR43046">
    <property type="entry name" value="GDP-MANNOSE MANNOSYL HYDROLASE"/>
    <property type="match status" value="1"/>
</dbReference>
<feature type="domain" description="Nudix hydrolase" evidence="5">
    <location>
        <begin position="25"/>
        <end position="160"/>
    </location>
</feature>
<evidence type="ECO:0000313" key="6">
    <source>
        <dbReference type="EMBL" id="GIM94949.1"/>
    </source>
</evidence>
<dbReference type="PRINTS" id="PR00502">
    <property type="entry name" value="NUDIXFAMILY"/>
</dbReference>
<comment type="cofactor">
    <cofactor evidence="1">
        <name>Mg(2+)</name>
        <dbReference type="ChEBI" id="CHEBI:18420"/>
    </cofactor>
</comment>
<dbReference type="AlphaFoldDB" id="A0A919TIZ3"/>
<dbReference type="EMBL" id="BOQN01000087">
    <property type="protein sequence ID" value="GIM94949.1"/>
    <property type="molecule type" value="Genomic_DNA"/>
</dbReference>
<dbReference type="RefSeq" id="WP_246607749.1">
    <property type="nucleotide sequence ID" value="NZ_BOQN01000087.1"/>
</dbReference>
<dbReference type="InterPro" id="IPR020084">
    <property type="entry name" value="NUDIX_hydrolase_CS"/>
</dbReference>
<accession>A0A919TIZ3</accession>
<evidence type="ECO:0000256" key="4">
    <source>
        <dbReference type="RuleBase" id="RU003476"/>
    </source>
</evidence>
<proteinExistence type="inferred from homology"/>
<reference evidence="6 7" key="1">
    <citation type="submission" date="2021-03" db="EMBL/GenBank/DDBJ databases">
        <title>Whole genome shotgun sequence of Actinoplanes toevensis NBRC 105298.</title>
        <authorList>
            <person name="Komaki H."/>
            <person name="Tamura T."/>
        </authorList>
    </citation>
    <scope>NUCLEOTIDE SEQUENCE [LARGE SCALE GENOMIC DNA]</scope>
    <source>
        <strain evidence="6 7">NBRC 105298</strain>
    </source>
</reference>
<dbReference type="PANTHER" id="PTHR43046:SF16">
    <property type="entry name" value="ADP-RIBOSE PYROPHOSPHATASE YJHB-RELATED"/>
    <property type="match status" value="1"/>
</dbReference>
<dbReference type="CDD" id="cd18879">
    <property type="entry name" value="NUDIX_Hydrolase"/>
    <property type="match status" value="1"/>
</dbReference>
<organism evidence="6 7">
    <name type="scientific">Paractinoplanes toevensis</name>
    <dbReference type="NCBI Taxonomy" id="571911"/>
    <lineage>
        <taxon>Bacteria</taxon>
        <taxon>Bacillati</taxon>
        <taxon>Actinomycetota</taxon>
        <taxon>Actinomycetes</taxon>
        <taxon>Micromonosporales</taxon>
        <taxon>Micromonosporaceae</taxon>
        <taxon>Paractinoplanes</taxon>
    </lineage>
</organism>
<dbReference type="Pfam" id="PF00293">
    <property type="entry name" value="NUDIX"/>
    <property type="match status" value="1"/>
</dbReference>
<evidence type="ECO:0000256" key="3">
    <source>
        <dbReference type="ARBA" id="ARBA00022801"/>
    </source>
</evidence>
<evidence type="ECO:0000256" key="2">
    <source>
        <dbReference type="ARBA" id="ARBA00005582"/>
    </source>
</evidence>
<name>A0A919TIZ3_9ACTN</name>
<dbReference type="InterPro" id="IPR015797">
    <property type="entry name" value="NUDIX_hydrolase-like_dom_sf"/>
</dbReference>
<dbReference type="Gene3D" id="3.90.79.10">
    <property type="entry name" value="Nucleoside Triphosphate Pyrophosphohydrolase"/>
    <property type="match status" value="1"/>
</dbReference>
<dbReference type="PROSITE" id="PS00893">
    <property type="entry name" value="NUDIX_BOX"/>
    <property type="match status" value="1"/>
</dbReference>
<dbReference type="InterPro" id="IPR000086">
    <property type="entry name" value="NUDIX_hydrolase_dom"/>
</dbReference>
<evidence type="ECO:0000259" key="5">
    <source>
        <dbReference type="PROSITE" id="PS51462"/>
    </source>
</evidence>
<dbReference type="GO" id="GO:0016787">
    <property type="term" value="F:hydrolase activity"/>
    <property type="evidence" value="ECO:0007669"/>
    <property type="project" value="UniProtKB-KW"/>
</dbReference>
<dbReference type="Proteomes" id="UP000677082">
    <property type="component" value="Unassembled WGS sequence"/>
</dbReference>
<dbReference type="SUPFAM" id="SSF55811">
    <property type="entry name" value="Nudix"/>
    <property type="match status" value="1"/>
</dbReference>
<protein>
    <submittedName>
        <fullName evidence="6">NUDIX hydrolase</fullName>
    </submittedName>
</protein>
<sequence>MDLEFVMGVPPYVLGLRRHVGHGLILLPGASAVVVDDGGRVLLVRRGDNGRWSLPAGMVDPGEQPSDAAVREVFEETGIVAEILSVGGVATHPVVYPNGDRCEYLNVWFRCRAVGGSLRADGDESLEVGWFDPAALPELDSWSLLRLTTGSAWFQPAGAPPHPALTSPDAL</sequence>
<keyword evidence="7" id="KW-1185">Reference proteome</keyword>
<evidence type="ECO:0000256" key="1">
    <source>
        <dbReference type="ARBA" id="ARBA00001946"/>
    </source>
</evidence>
<dbReference type="InterPro" id="IPR020476">
    <property type="entry name" value="Nudix_hydrolase"/>
</dbReference>
<dbReference type="PROSITE" id="PS51462">
    <property type="entry name" value="NUDIX"/>
    <property type="match status" value="1"/>
</dbReference>
<comment type="caution">
    <text evidence="6">The sequence shown here is derived from an EMBL/GenBank/DDBJ whole genome shotgun (WGS) entry which is preliminary data.</text>
</comment>
<evidence type="ECO:0000313" key="7">
    <source>
        <dbReference type="Proteomes" id="UP000677082"/>
    </source>
</evidence>